<reference evidence="1" key="1">
    <citation type="submission" date="2021-02" db="EMBL/GenBank/DDBJ databases">
        <authorList>
            <person name="Nowell W R."/>
        </authorList>
    </citation>
    <scope>NUCLEOTIDE SEQUENCE</scope>
</reference>
<dbReference type="EMBL" id="CAJOBP010009566">
    <property type="protein sequence ID" value="CAF4554707.1"/>
    <property type="molecule type" value="Genomic_DNA"/>
</dbReference>
<evidence type="ECO:0000313" key="1">
    <source>
        <dbReference type="EMBL" id="CAF4554707.1"/>
    </source>
</evidence>
<gene>
    <name evidence="1" type="ORF">UJA718_LOCUS29584</name>
</gene>
<dbReference type="AlphaFoldDB" id="A0A820ZAJ7"/>
<name>A0A820ZAJ7_9BILA</name>
<feature type="non-terminal residue" evidence="1">
    <location>
        <position position="1"/>
    </location>
</feature>
<keyword evidence="2" id="KW-1185">Reference proteome</keyword>
<comment type="caution">
    <text evidence="1">The sequence shown here is derived from an EMBL/GenBank/DDBJ whole genome shotgun (WGS) entry which is preliminary data.</text>
</comment>
<accession>A0A820ZAJ7</accession>
<protein>
    <submittedName>
        <fullName evidence="1">Uncharacterized protein</fullName>
    </submittedName>
</protein>
<evidence type="ECO:0000313" key="2">
    <source>
        <dbReference type="Proteomes" id="UP000663873"/>
    </source>
</evidence>
<organism evidence="1 2">
    <name type="scientific">Rotaria socialis</name>
    <dbReference type="NCBI Taxonomy" id="392032"/>
    <lineage>
        <taxon>Eukaryota</taxon>
        <taxon>Metazoa</taxon>
        <taxon>Spiralia</taxon>
        <taxon>Gnathifera</taxon>
        <taxon>Rotifera</taxon>
        <taxon>Eurotatoria</taxon>
        <taxon>Bdelloidea</taxon>
        <taxon>Philodinida</taxon>
        <taxon>Philodinidae</taxon>
        <taxon>Rotaria</taxon>
    </lineage>
</organism>
<sequence length="49" mass="5060">APSIPIQATSSIPIQAASSIPIPDASSTPTTSVSIWAKTFAFEKSQEKA</sequence>
<proteinExistence type="predicted"/>
<dbReference type="Proteomes" id="UP000663873">
    <property type="component" value="Unassembled WGS sequence"/>
</dbReference>